<evidence type="ECO:0000256" key="1">
    <source>
        <dbReference type="ARBA" id="ARBA00022741"/>
    </source>
</evidence>
<evidence type="ECO:0000256" key="3">
    <source>
        <dbReference type="ARBA" id="ARBA00022857"/>
    </source>
</evidence>
<dbReference type="AlphaFoldDB" id="A0A4P9XM10"/>
<comment type="similarity">
    <text evidence="7">Belongs to the NnrD/CARKD family.</text>
</comment>
<evidence type="ECO:0000256" key="7">
    <source>
        <dbReference type="HAMAP-Rule" id="MF_03157"/>
    </source>
</evidence>
<comment type="function">
    <text evidence="7">Catalyzes the dehydration of the S-form of NAD(P)HX at the expense of ATP, which is converted to ADP. Together with NAD(P)HX epimerase, which catalyzes the epimerization of the S- and R-forms, the enzyme allows the repair of both epimers of NAD(P)HX, a damaged form of NAD(P)H that is a result of enzymatic or heat-dependent hydration.</text>
</comment>
<dbReference type="GO" id="GO:0047453">
    <property type="term" value="F:ATP-dependent NAD(P)H-hydrate dehydratase activity"/>
    <property type="evidence" value="ECO:0007669"/>
    <property type="project" value="UniProtKB-UniRule"/>
</dbReference>
<dbReference type="PANTHER" id="PTHR12592">
    <property type="entry name" value="ATP-DEPENDENT (S)-NAD(P)H-HYDRATE DEHYDRATASE FAMILY MEMBER"/>
    <property type="match status" value="1"/>
</dbReference>
<dbReference type="GO" id="GO:0110051">
    <property type="term" value="P:metabolite repair"/>
    <property type="evidence" value="ECO:0007669"/>
    <property type="project" value="TreeGrafter"/>
</dbReference>
<evidence type="ECO:0000256" key="5">
    <source>
        <dbReference type="ARBA" id="ARBA00023239"/>
    </source>
</evidence>
<dbReference type="OrthoDB" id="8110916at2759"/>
<dbReference type="InterPro" id="IPR017953">
    <property type="entry name" value="Carbohydrate_kinase_pred_CS"/>
</dbReference>
<dbReference type="PROSITE" id="PS01050">
    <property type="entry name" value="YJEF_C_2"/>
    <property type="match status" value="1"/>
</dbReference>
<dbReference type="GO" id="GO:0046496">
    <property type="term" value="P:nicotinamide nucleotide metabolic process"/>
    <property type="evidence" value="ECO:0007669"/>
    <property type="project" value="UniProtKB-UniRule"/>
</dbReference>
<sequence>MRPSLEKIRQLIPPLSQALHKGQAGSYAWSVRTRVYTGAPFFSAMSSMKLGADLAHVVCDPGAAIAIKVNLIVHPYMRTTSGLRRDESDQDVMPHIVSLLERLHVLVVGPGLSRDETMQCVARQTVAEARKRNIPVVLDADAIYMVQHHPDTVRGYRKAVLTPNVNEFKRLCEALDIPVPKPQDKDAAGQLSRALGGVTVVQKGSVDVVVSPDTTYTCDVTGSPRRVGGQGDVLSGLIAAFLAWGQAYQKKIWEHDGTIAEKEIIPLACYAACLMTRECAQEAFKQHRRAMLASDMLAHIGGVFDRLFSEPPHL</sequence>
<dbReference type="InterPro" id="IPR000631">
    <property type="entry name" value="CARKD"/>
</dbReference>
<dbReference type="HAMAP" id="MF_01965">
    <property type="entry name" value="NADHX_dehydratase"/>
    <property type="match status" value="1"/>
</dbReference>
<dbReference type="STRING" id="78915.A0A4P9XM10"/>
<comment type="catalytic activity">
    <reaction evidence="7">
        <text>(6S)-NADHX + ATP = ADP + phosphate + NADH + H(+)</text>
        <dbReference type="Rhea" id="RHEA:19017"/>
        <dbReference type="ChEBI" id="CHEBI:15378"/>
        <dbReference type="ChEBI" id="CHEBI:30616"/>
        <dbReference type="ChEBI" id="CHEBI:43474"/>
        <dbReference type="ChEBI" id="CHEBI:57945"/>
        <dbReference type="ChEBI" id="CHEBI:64074"/>
        <dbReference type="ChEBI" id="CHEBI:456216"/>
        <dbReference type="EC" id="4.2.1.93"/>
    </reaction>
</comment>
<protein>
    <recommendedName>
        <fullName evidence="7">ATP-dependent (S)-NAD(P)H-hydrate dehydratase</fullName>
        <ecNumber evidence="7">4.2.1.93</ecNumber>
    </recommendedName>
    <alternativeName>
        <fullName evidence="7">ATP-dependent NAD(P)HX dehydratase</fullName>
    </alternativeName>
</protein>
<dbReference type="Proteomes" id="UP000271241">
    <property type="component" value="Unassembled WGS sequence"/>
</dbReference>
<dbReference type="Gene3D" id="3.40.1190.20">
    <property type="match status" value="1"/>
</dbReference>
<dbReference type="EC" id="4.2.1.93" evidence="7"/>
<name>A0A4P9XM10_9FUNG</name>
<keyword evidence="10" id="KW-1185">Reference proteome</keyword>
<feature type="binding site" evidence="7">
    <location>
        <begin position="222"/>
        <end position="231"/>
    </location>
    <ligand>
        <name>ATP</name>
        <dbReference type="ChEBI" id="CHEBI:30616"/>
    </ligand>
</feature>
<keyword evidence="5 7" id="KW-0456">Lyase</keyword>
<reference evidence="10" key="1">
    <citation type="journal article" date="2018" name="Nat. Microbiol.">
        <title>Leveraging single-cell genomics to expand the fungal tree of life.</title>
        <authorList>
            <person name="Ahrendt S.R."/>
            <person name="Quandt C.A."/>
            <person name="Ciobanu D."/>
            <person name="Clum A."/>
            <person name="Salamov A."/>
            <person name="Andreopoulos B."/>
            <person name="Cheng J.F."/>
            <person name="Woyke T."/>
            <person name="Pelin A."/>
            <person name="Henrissat B."/>
            <person name="Reynolds N.K."/>
            <person name="Benny G.L."/>
            <person name="Smith M.E."/>
            <person name="James T.Y."/>
            <person name="Grigoriev I.V."/>
        </authorList>
    </citation>
    <scope>NUCLEOTIDE SEQUENCE [LARGE SCALE GENOMIC DNA]</scope>
    <source>
        <strain evidence="10">RSA 1356</strain>
    </source>
</reference>
<keyword evidence="1 7" id="KW-0547">Nucleotide-binding</keyword>
<dbReference type="EMBL" id="KZ992802">
    <property type="protein sequence ID" value="RKP06872.1"/>
    <property type="molecule type" value="Genomic_DNA"/>
</dbReference>
<dbReference type="GO" id="GO:0016301">
    <property type="term" value="F:kinase activity"/>
    <property type="evidence" value="ECO:0007669"/>
    <property type="project" value="UniProtKB-KW"/>
</dbReference>
<comment type="catalytic activity">
    <reaction evidence="6 7">
        <text>(6S)-NADPHX + ATP = ADP + phosphate + NADPH + H(+)</text>
        <dbReference type="Rhea" id="RHEA:32231"/>
        <dbReference type="ChEBI" id="CHEBI:15378"/>
        <dbReference type="ChEBI" id="CHEBI:30616"/>
        <dbReference type="ChEBI" id="CHEBI:43474"/>
        <dbReference type="ChEBI" id="CHEBI:57783"/>
        <dbReference type="ChEBI" id="CHEBI:64076"/>
        <dbReference type="ChEBI" id="CHEBI:456216"/>
        <dbReference type="EC" id="4.2.1.93"/>
    </reaction>
</comment>
<comment type="subcellular location">
    <subcellularLocation>
        <location evidence="7">Cytoplasm</location>
    </subcellularLocation>
</comment>
<keyword evidence="9" id="KW-0418">Kinase</keyword>
<comment type="cofactor">
    <cofactor evidence="7">
        <name>Mg(2+)</name>
        <dbReference type="ChEBI" id="CHEBI:18420"/>
    </cofactor>
</comment>
<evidence type="ECO:0000256" key="2">
    <source>
        <dbReference type="ARBA" id="ARBA00022840"/>
    </source>
</evidence>
<dbReference type="CDD" id="cd01171">
    <property type="entry name" value="YXKO-related"/>
    <property type="match status" value="1"/>
</dbReference>
<keyword evidence="9" id="KW-0808">Transferase</keyword>
<proteinExistence type="inferred from homology"/>
<feature type="binding site" evidence="7">
    <location>
        <begin position="164"/>
        <end position="170"/>
    </location>
    <ligand>
        <name>(6S)-NADPHX</name>
        <dbReference type="ChEBI" id="CHEBI:64076"/>
    </ligand>
</feature>
<feature type="binding site" evidence="7">
    <location>
        <begin position="203"/>
        <end position="207"/>
    </location>
    <ligand>
        <name>ATP</name>
        <dbReference type="ChEBI" id="CHEBI:30616"/>
    </ligand>
</feature>
<evidence type="ECO:0000313" key="10">
    <source>
        <dbReference type="Proteomes" id="UP000271241"/>
    </source>
</evidence>
<keyword evidence="7" id="KW-0597">Phosphoprotein</keyword>
<evidence type="ECO:0000313" key="9">
    <source>
        <dbReference type="EMBL" id="RKP06872.1"/>
    </source>
</evidence>
<organism evidence="9 10">
    <name type="scientific">Thamnocephalis sphaerospora</name>
    <dbReference type="NCBI Taxonomy" id="78915"/>
    <lineage>
        <taxon>Eukaryota</taxon>
        <taxon>Fungi</taxon>
        <taxon>Fungi incertae sedis</taxon>
        <taxon>Zoopagomycota</taxon>
        <taxon>Zoopagomycotina</taxon>
        <taxon>Zoopagomycetes</taxon>
        <taxon>Zoopagales</taxon>
        <taxon>Sigmoideomycetaceae</taxon>
        <taxon>Thamnocephalis</taxon>
    </lineage>
</organism>
<keyword evidence="3" id="KW-0521">NADP</keyword>
<dbReference type="GO" id="GO:0005524">
    <property type="term" value="F:ATP binding"/>
    <property type="evidence" value="ECO:0007669"/>
    <property type="project" value="UniProtKB-KW"/>
</dbReference>
<dbReference type="GO" id="GO:0005737">
    <property type="term" value="C:cytoplasm"/>
    <property type="evidence" value="ECO:0007669"/>
    <property type="project" value="UniProtKB-SubCell"/>
</dbReference>
<evidence type="ECO:0000256" key="4">
    <source>
        <dbReference type="ARBA" id="ARBA00023027"/>
    </source>
</evidence>
<keyword evidence="4 7" id="KW-0520">NAD</keyword>
<evidence type="ECO:0000259" key="8">
    <source>
        <dbReference type="PROSITE" id="PS51383"/>
    </source>
</evidence>
<evidence type="ECO:0000256" key="6">
    <source>
        <dbReference type="ARBA" id="ARBA00047472"/>
    </source>
</evidence>
<dbReference type="SUPFAM" id="SSF53613">
    <property type="entry name" value="Ribokinase-like"/>
    <property type="match status" value="1"/>
</dbReference>
<gene>
    <name evidence="9" type="ORF">THASP1DRAFT_35049</name>
</gene>
<feature type="domain" description="YjeF C-terminal" evidence="8">
    <location>
        <begin position="4"/>
        <end position="307"/>
    </location>
</feature>
<feature type="binding site" evidence="7">
    <location>
        <position position="232"/>
    </location>
    <ligand>
        <name>(6S)-NADPHX</name>
        <dbReference type="ChEBI" id="CHEBI:64076"/>
    </ligand>
</feature>
<feature type="binding site" evidence="7">
    <location>
        <position position="111"/>
    </location>
    <ligand>
        <name>(6S)-NADPHX</name>
        <dbReference type="ChEBI" id="CHEBI:64076"/>
    </ligand>
</feature>
<dbReference type="PROSITE" id="PS51383">
    <property type="entry name" value="YJEF_C_3"/>
    <property type="match status" value="1"/>
</dbReference>
<dbReference type="Pfam" id="PF01256">
    <property type="entry name" value="Carb_kinase"/>
    <property type="match status" value="1"/>
</dbReference>
<dbReference type="InterPro" id="IPR029056">
    <property type="entry name" value="Ribokinase-like"/>
</dbReference>
<dbReference type="NCBIfam" id="TIGR00196">
    <property type="entry name" value="yjeF_cterm"/>
    <property type="match status" value="1"/>
</dbReference>
<keyword evidence="7" id="KW-0963">Cytoplasm</keyword>
<dbReference type="PANTHER" id="PTHR12592:SF0">
    <property type="entry name" value="ATP-DEPENDENT (S)-NAD(P)H-HYDRATE DEHYDRATASE"/>
    <property type="match status" value="1"/>
</dbReference>
<keyword evidence="2 7" id="KW-0067">ATP-binding</keyword>
<accession>A0A4P9XM10</accession>